<evidence type="ECO:0000256" key="2">
    <source>
        <dbReference type="ARBA" id="ARBA00016956"/>
    </source>
</evidence>
<dbReference type="NCBIfam" id="TIGR00116">
    <property type="entry name" value="tsf"/>
    <property type="match status" value="1"/>
</dbReference>
<dbReference type="AlphaFoldDB" id="A0A7C2K2L8"/>
<dbReference type="Gene3D" id="3.30.479.20">
    <property type="entry name" value="Elongation factor Ts, dimerisation domain"/>
    <property type="match status" value="1"/>
</dbReference>
<dbReference type="EMBL" id="DSOL01000011">
    <property type="protein sequence ID" value="HEN27161.1"/>
    <property type="molecule type" value="Genomic_DNA"/>
</dbReference>
<dbReference type="FunFam" id="1.10.286.20:FF:000001">
    <property type="entry name" value="Elongation factor Ts"/>
    <property type="match status" value="1"/>
</dbReference>
<proteinExistence type="inferred from homology"/>
<evidence type="ECO:0000259" key="8">
    <source>
        <dbReference type="Pfam" id="PF00889"/>
    </source>
</evidence>
<comment type="function">
    <text evidence="5 6">Associates with the EF-Tu.GDP complex and induces the exchange of GDP to GTP. It remains bound to the aminoacyl-tRNA.EF-Tu.GTP complex up to the GTP hydrolysis stage on the ribosome.</text>
</comment>
<protein>
    <recommendedName>
        <fullName evidence="2 5">Elongation factor Ts</fullName>
        <shortName evidence="5">EF-Ts</shortName>
    </recommendedName>
</protein>
<dbReference type="EMBL" id="DTDJ01000024">
    <property type="protein sequence ID" value="HGL17288.1"/>
    <property type="molecule type" value="Genomic_DNA"/>
</dbReference>
<dbReference type="Pfam" id="PF00889">
    <property type="entry name" value="EF_TS"/>
    <property type="match status" value="1"/>
</dbReference>
<dbReference type="PROSITE" id="PS01126">
    <property type="entry name" value="EF_TS_1"/>
    <property type="match status" value="1"/>
</dbReference>
<dbReference type="InterPro" id="IPR001816">
    <property type="entry name" value="Transl_elong_EFTs/EF1B"/>
</dbReference>
<feature type="region of interest" description="Involved in Mg(2+) ion dislocation from EF-Tu" evidence="5">
    <location>
        <begin position="81"/>
        <end position="84"/>
    </location>
</feature>
<evidence type="ECO:0000256" key="7">
    <source>
        <dbReference type="RuleBase" id="RU000643"/>
    </source>
</evidence>
<dbReference type="InterPro" id="IPR036402">
    <property type="entry name" value="EF-Ts_dimer_sf"/>
</dbReference>
<evidence type="ECO:0000256" key="3">
    <source>
        <dbReference type="ARBA" id="ARBA00022768"/>
    </source>
</evidence>
<comment type="caution">
    <text evidence="9">The sequence shown here is derived from an EMBL/GenBank/DDBJ whole genome shotgun (WGS) entry which is preliminary data.</text>
</comment>
<name>A0A7C2K2L8_UNCW3</name>
<dbReference type="Gene3D" id="1.10.286.20">
    <property type="match status" value="1"/>
</dbReference>
<comment type="similarity">
    <text evidence="1 5 6">Belongs to the EF-Ts family.</text>
</comment>
<sequence>MSIPANLIKELRERTGAGILDCKKALEKTNGDIEKAVEELRKMGLAKADKKLDRETKEGIIEAYIHPGARLGVLVEVNCETDFVANTDEFKKLAHNLALQIAAMAPKYVKREDVPQEVIEKEKEILMEQLKREGKPENVIQKIVEGKMEKFYQENVLYEQQFFMQPDITVEEYIKQHIAKFSENIRVKRFARFKIGEE</sequence>
<dbReference type="PANTHER" id="PTHR11741:SF0">
    <property type="entry name" value="ELONGATION FACTOR TS, MITOCHONDRIAL"/>
    <property type="match status" value="1"/>
</dbReference>
<dbReference type="InterPro" id="IPR009060">
    <property type="entry name" value="UBA-like_sf"/>
</dbReference>
<evidence type="ECO:0000256" key="1">
    <source>
        <dbReference type="ARBA" id="ARBA00005532"/>
    </source>
</evidence>
<dbReference type="CDD" id="cd14275">
    <property type="entry name" value="UBA_EF-Ts"/>
    <property type="match status" value="1"/>
</dbReference>
<keyword evidence="5" id="KW-0963">Cytoplasm</keyword>
<dbReference type="PANTHER" id="PTHR11741">
    <property type="entry name" value="ELONGATION FACTOR TS"/>
    <property type="match status" value="1"/>
</dbReference>
<dbReference type="SUPFAM" id="SSF46934">
    <property type="entry name" value="UBA-like"/>
    <property type="match status" value="1"/>
</dbReference>
<dbReference type="GO" id="GO:0003746">
    <property type="term" value="F:translation elongation factor activity"/>
    <property type="evidence" value="ECO:0007669"/>
    <property type="project" value="UniProtKB-UniRule"/>
</dbReference>
<evidence type="ECO:0000256" key="5">
    <source>
        <dbReference type="HAMAP-Rule" id="MF_00050"/>
    </source>
</evidence>
<evidence type="ECO:0000256" key="4">
    <source>
        <dbReference type="ARBA" id="ARBA00022917"/>
    </source>
</evidence>
<keyword evidence="4 5" id="KW-0648">Protein biosynthesis</keyword>
<dbReference type="GO" id="GO:0005737">
    <property type="term" value="C:cytoplasm"/>
    <property type="evidence" value="ECO:0007669"/>
    <property type="project" value="UniProtKB-SubCell"/>
</dbReference>
<dbReference type="Gene3D" id="1.10.8.10">
    <property type="entry name" value="DNA helicase RuvA subunit, C-terminal domain"/>
    <property type="match status" value="1"/>
</dbReference>
<keyword evidence="3 5" id="KW-0251">Elongation factor</keyword>
<comment type="subcellular location">
    <subcellularLocation>
        <location evidence="5 7">Cytoplasm</location>
    </subcellularLocation>
</comment>
<evidence type="ECO:0000313" key="9">
    <source>
        <dbReference type="EMBL" id="HEN27161.1"/>
    </source>
</evidence>
<dbReference type="PROSITE" id="PS01127">
    <property type="entry name" value="EF_TS_2"/>
    <property type="match status" value="1"/>
</dbReference>
<organism evidence="9">
    <name type="scientific">candidate division WOR-3 bacterium</name>
    <dbReference type="NCBI Taxonomy" id="2052148"/>
    <lineage>
        <taxon>Bacteria</taxon>
        <taxon>Bacteria division WOR-3</taxon>
    </lineage>
</organism>
<dbReference type="InterPro" id="IPR018101">
    <property type="entry name" value="Transl_elong_Ts_CS"/>
</dbReference>
<accession>A0A7C2K2L8</accession>
<dbReference type="FunFam" id="1.10.8.10:FF:000001">
    <property type="entry name" value="Elongation factor Ts"/>
    <property type="match status" value="1"/>
</dbReference>
<dbReference type="SUPFAM" id="SSF54713">
    <property type="entry name" value="Elongation factor Ts (EF-Ts), dimerisation domain"/>
    <property type="match status" value="1"/>
</dbReference>
<dbReference type="HAMAP" id="MF_00050">
    <property type="entry name" value="EF_Ts"/>
    <property type="match status" value="1"/>
</dbReference>
<dbReference type="InterPro" id="IPR014039">
    <property type="entry name" value="Transl_elong_EFTs/EF1B_dimer"/>
</dbReference>
<gene>
    <name evidence="5 9" type="primary">tsf</name>
    <name evidence="9" type="ORF">ENQ77_00505</name>
    <name evidence="10" type="ORF">ENU66_03005</name>
</gene>
<evidence type="ECO:0000313" key="10">
    <source>
        <dbReference type="EMBL" id="HGL17288.1"/>
    </source>
</evidence>
<evidence type="ECO:0000256" key="6">
    <source>
        <dbReference type="RuleBase" id="RU000642"/>
    </source>
</evidence>
<reference evidence="9" key="1">
    <citation type="journal article" date="2020" name="mSystems">
        <title>Genome- and Community-Level Interaction Insights into Carbon Utilization and Element Cycling Functions of Hydrothermarchaeota in Hydrothermal Sediment.</title>
        <authorList>
            <person name="Zhou Z."/>
            <person name="Liu Y."/>
            <person name="Xu W."/>
            <person name="Pan J."/>
            <person name="Luo Z.H."/>
            <person name="Li M."/>
        </authorList>
    </citation>
    <scope>NUCLEOTIDE SEQUENCE [LARGE SCALE GENOMIC DNA]</scope>
    <source>
        <strain evidence="9">SpSt-34</strain>
        <strain evidence="10">SpSt-69</strain>
    </source>
</reference>
<feature type="domain" description="Translation elongation factor EFTs/EF1B dimerisation" evidence="8">
    <location>
        <begin position="42"/>
        <end position="197"/>
    </location>
</feature>